<keyword evidence="1" id="KW-0812">Transmembrane</keyword>
<accession>A0A565CT19</accession>
<gene>
    <name evidence="2" type="ORF">ANE_LOCUS27309</name>
</gene>
<evidence type="ECO:0000313" key="2">
    <source>
        <dbReference type="EMBL" id="VVB16865.1"/>
    </source>
</evidence>
<dbReference type="EMBL" id="CABITT030000008">
    <property type="protein sequence ID" value="VVB16865.1"/>
    <property type="molecule type" value="Genomic_DNA"/>
</dbReference>
<keyword evidence="1" id="KW-0472">Membrane</keyword>
<dbReference type="OrthoDB" id="1052097at2759"/>
<name>A0A565CT19_9BRAS</name>
<feature type="transmembrane region" description="Helical" evidence="1">
    <location>
        <begin position="36"/>
        <end position="58"/>
    </location>
</feature>
<keyword evidence="1" id="KW-1133">Transmembrane helix</keyword>
<evidence type="ECO:0008006" key="4">
    <source>
        <dbReference type="Google" id="ProtNLM"/>
    </source>
</evidence>
<dbReference type="AlphaFoldDB" id="A0A565CT19"/>
<organism evidence="2 3">
    <name type="scientific">Arabis nemorensis</name>
    <dbReference type="NCBI Taxonomy" id="586526"/>
    <lineage>
        <taxon>Eukaryota</taxon>
        <taxon>Viridiplantae</taxon>
        <taxon>Streptophyta</taxon>
        <taxon>Embryophyta</taxon>
        <taxon>Tracheophyta</taxon>
        <taxon>Spermatophyta</taxon>
        <taxon>Magnoliopsida</taxon>
        <taxon>eudicotyledons</taxon>
        <taxon>Gunneridae</taxon>
        <taxon>Pentapetalae</taxon>
        <taxon>rosids</taxon>
        <taxon>malvids</taxon>
        <taxon>Brassicales</taxon>
        <taxon>Brassicaceae</taxon>
        <taxon>Arabideae</taxon>
        <taxon>Arabis</taxon>
    </lineage>
</organism>
<protein>
    <recommendedName>
        <fullName evidence="4">Late embryogenesis abundant protein LEA-2 subgroup domain-containing protein</fullName>
    </recommendedName>
</protein>
<keyword evidence="3" id="KW-1185">Reference proteome</keyword>
<comment type="caution">
    <text evidence="2">The sequence shown here is derived from an EMBL/GenBank/DDBJ whole genome shotgun (WGS) entry which is preliminary data.</text>
</comment>
<evidence type="ECO:0000256" key="1">
    <source>
        <dbReference type="SAM" id="Phobius"/>
    </source>
</evidence>
<dbReference type="Proteomes" id="UP000489600">
    <property type="component" value="Unassembled WGS sequence"/>
</dbReference>
<evidence type="ECO:0000313" key="3">
    <source>
        <dbReference type="Proteomes" id="UP000489600"/>
    </source>
</evidence>
<proteinExistence type="predicted"/>
<sequence>MARSQCTTCGLNRQNCQCSPPTGPVEITPSYCCSCYLWSTLIFSIVLLALAGIVTLLIGQNSCYFELFANSISATNANASNADWRIGFVAKSPVSGCKFSLYTLQSRLLRGGEVISEISPSLDSLGQLVNAGETDGPVTTVGFKNVVTPGVIGGVVWDFRVELVARVNEHSGHGILTVLCGGLPVKFTADPAGNVTGSLLGNMRRCEYLFRRDKWNRYV</sequence>
<reference evidence="2" key="1">
    <citation type="submission" date="2019-07" db="EMBL/GenBank/DDBJ databases">
        <authorList>
            <person name="Dittberner H."/>
        </authorList>
    </citation>
    <scope>NUCLEOTIDE SEQUENCE [LARGE SCALE GENOMIC DNA]</scope>
</reference>